<gene>
    <name evidence="1" type="ORF">IRJ41_021899</name>
</gene>
<evidence type="ECO:0000313" key="2">
    <source>
        <dbReference type="Proteomes" id="UP001059041"/>
    </source>
</evidence>
<dbReference type="EMBL" id="JAFHDT010000024">
    <property type="protein sequence ID" value="KAI7792099.1"/>
    <property type="molecule type" value="Genomic_DNA"/>
</dbReference>
<dbReference type="Proteomes" id="UP001059041">
    <property type="component" value="Linkage Group LG24"/>
</dbReference>
<proteinExistence type="predicted"/>
<dbReference type="AlphaFoldDB" id="A0A9W7T9H2"/>
<accession>A0A9W7T9H2</accession>
<keyword evidence="2" id="KW-1185">Reference proteome</keyword>
<evidence type="ECO:0000313" key="1">
    <source>
        <dbReference type="EMBL" id="KAI7792099.1"/>
    </source>
</evidence>
<comment type="caution">
    <text evidence="1">The sequence shown here is derived from an EMBL/GenBank/DDBJ whole genome shotgun (WGS) entry which is preliminary data.</text>
</comment>
<reference evidence="1" key="1">
    <citation type="submission" date="2021-02" db="EMBL/GenBank/DDBJ databases">
        <title>Comparative genomics reveals that relaxation of natural selection precedes convergent phenotypic evolution of cavefish.</title>
        <authorList>
            <person name="Peng Z."/>
        </authorList>
    </citation>
    <scope>NUCLEOTIDE SEQUENCE</scope>
    <source>
        <tissue evidence="1">Muscle</tissue>
    </source>
</reference>
<organism evidence="1 2">
    <name type="scientific">Triplophysa rosa</name>
    <name type="common">Cave loach</name>
    <dbReference type="NCBI Taxonomy" id="992332"/>
    <lineage>
        <taxon>Eukaryota</taxon>
        <taxon>Metazoa</taxon>
        <taxon>Chordata</taxon>
        <taxon>Craniata</taxon>
        <taxon>Vertebrata</taxon>
        <taxon>Euteleostomi</taxon>
        <taxon>Actinopterygii</taxon>
        <taxon>Neopterygii</taxon>
        <taxon>Teleostei</taxon>
        <taxon>Ostariophysi</taxon>
        <taxon>Cypriniformes</taxon>
        <taxon>Nemacheilidae</taxon>
        <taxon>Triplophysa</taxon>
    </lineage>
</organism>
<protein>
    <submittedName>
        <fullName evidence="1">Uncharacterized protein</fullName>
    </submittedName>
</protein>
<sequence>MATSGTGGRGLPRRTESFLEDMHVWAFLSSLLLKIPPDDNKVLADESDSLVTLSQEFNDVLMSASAGDSKHPTGSRHMFIILLIRALRSESPPPRGREIVKKDEKESLNMKSAYFCIPANPAVNLECVLLDLYGG</sequence>
<name>A0A9W7T9H2_TRIRA</name>